<feature type="region of interest" description="Disordered" evidence="2">
    <location>
        <begin position="624"/>
        <end position="652"/>
    </location>
</feature>
<dbReference type="EMBL" id="PJQY01000215">
    <property type="protein sequence ID" value="PQQ15871.1"/>
    <property type="molecule type" value="Genomic_DNA"/>
</dbReference>
<evidence type="ECO:0000313" key="4">
    <source>
        <dbReference type="EMBL" id="PQQ15871.1"/>
    </source>
</evidence>
<accession>A0A314ZG86</accession>
<dbReference type="InterPro" id="IPR045168">
    <property type="entry name" value="YTH_prot"/>
</dbReference>
<dbReference type="CDD" id="cd21134">
    <property type="entry name" value="YTH"/>
    <property type="match status" value="1"/>
</dbReference>
<keyword evidence="1" id="KW-0694">RNA-binding</keyword>
<dbReference type="Pfam" id="PF04146">
    <property type="entry name" value="YTH"/>
    <property type="match status" value="1"/>
</dbReference>
<dbReference type="InterPro" id="IPR007275">
    <property type="entry name" value="YTH_domain"/>
</dbReference>
<sequence>MDKHQDDQDRIVSTGERPVKSDMVKDQPVSSEDERIVSVNPSPAAVITGPSSDATEQPKSSDVGGELSTPHPLNLYASQEQSISYGGYGSNTGTWDGYSQYLNADGMHVVSPAFYNDNSSLLFHSGYGFNPEIAYGQYSPVATPLPSVMVDGQLYSTQQVPFSPSYYPQPSPPSMSHISSAIPVSPTELMTSESNSTDNMAFGPGSGYWVNFRSFSGGDPSGHLGSSALASPAIYPPPMGILGSYEHSVGQISHQQRPVHGFGLISSSYTGRNPHGSSYQSSNFGDASLSYSFGNDRNRLTVDKSRRRERDWDSICVFNSSHDGFNDRNRGPRASKLKGKNASDQSSFSAKKMGLSASGINLDSFNRLDFVTDYEDAKFFIIKSFSEDNVHKSIKYSVWASTPHGNKKLDAAYHEAQRIKGSCPVFLFFSVNASGQFCGVAEMVGSVDFEKDADYWQQDRWSGQFPVQWHIIRDVPNIRFRHILLENNDNKPVTHSRDCQEVNLKQGIELLKIFSDYDARTSIIDDFEFYDEREKSLKERKVRQQACSTTDASDSLAVDSVQEISNSFDEALKLKGNSSEEVSGTELNISSKTDASAIFEHDSVDQISDSLSQVLQLKKGDKEIVGQSERSGGHHSESVDKKAATVVSTGSA</sequence>
<evidence type="ECO:0000259" key="3">
    <source>
        <dbReference type="PROSITE" id="PS50882"/>
    </source>
</evidence>
<evidence type="ECO:0000256" key="1">
    <source>
        <dbReference type="RuleBase" id="RU369095"/>
    </source>
</evidence>
<name>A0A314ZG86_PRUYE</name>
<comment type="function">
    <text evidence="1">Specifically recognizes and binds N6-methyladenosine (m6A)-containing RNAs, and regulates mRNA stability. M6A is a modification present at internal sites of mRNAs and some non-coding RNAs and plays a role in mRNA stability and processing.</text>
</comment>
<gene>
    <name evidence="4" type="ORF">Pyn_05725</name>
</gene>
<dbReference type="GO" id="GO:0003729">
    <property type="term" value="F:mRNA binding"/>
    <property type="evidence" value="ECO:0007669"/>
    <property type="project" value="UniProtKB-UniRule"/>
</dbReference>
<reference evidence="4 5" key="1">
    <citation type="submission" date="2018-02" db="EMBL/GenBank/DDBJ databases">
        <title>Draft genome of wild Prunus yedoensis var. nudiflora.</title>
        <authorList>
            <person name="Baek S."/>
            <person name="Kim J.-H."/>
            <person name="Choi K."/>
            <person name="Kim G.-B."/>
            <person name="Cho A."/>
            <person name="Jang H."/>
            <person name="Shin C.-H."/>
            <person name="Yu H.-J."/>
            <person name="Mun J.-H."/>
        </authorList>
    </citation>
    <scope>NUCLEOTIDE SEQUENCE [LARGE SCALE GENOMIC DNA]</scope>
    <source>
        <strain evidence="5">cv. Jeju island</strain>
        <tissue evidence="4">Leaf</tissue>
    </source>
</reference>
<proteinExistence type="inferred from homology"/>
<dbReference type="Gene3D" id="3.10.590.10">
    <property type="entry name" value="ph1033 like domains"/>
    <property type="match status" value="1"/>
</dbReference>
<comment type="caution">
    <text evidence="4">The sequence shown here is derived from an EMBL/GenBank/DDBJ whole genome shotgun (WGS) entry which is preliminary data.</text>
</comment>
<feature type="compositionally biased region" description="Basic and acidic residues" evidence="2">
    <location>
        <begin position="631"/>
        <end position="643"/>
    </location>
</feature>
<feature type="region of interest" description="Disordered" evidence="2">
    <location>
        <begin position="1"/>
        <end position="72"/>
    </location>
</feature>
<feature type="region of interest" description="Disordered" evidence="2">
    <location>
        <begin position="326"/>
        <end position="345"/>
    </location>
</feature>
<dbReference type="AlphaFoldDB" id="A0A314ZG86"/>
<dbReference type="STRING" id="2094558.A0A314ZG86"/>
<organism evidence="4 5">
    <name type="scientific">Prunus yedoensis var. nudiflora</name>
    <dbReference type="NCBI Taxonomy" id="2094558"/>
    <lineage>
        <taxon>Eukaryota</taxon>
        <taxon>Viridiplantae</taxon>
        <taxon>Streptophyta</taxon>
        <taxon>Embryophyta</taxon>
        <taxon>Tracheophyta</taxon>
        <taxon>Spermatophyta</taxon>
        <taxon>Magnoliopsida</taxon>
        <taxon>eudicotyledons</taxon>
        <taxon>Gunneridae</taxon>
        <taxon>Pentapetalae</taxon>
        <taxon>rosids</taxon>
        <taxon>fabids</taxon>
        <taxon>Rosales</taxon>
        <taxon>Rosaceae</taxon>
        <taxon>Amygdaloideae</taxon>
        <taxon>Amygdaleae</taxon>
        <taxon>Prunus</taxon>
    </lineage>
</organism>
<dbReference type="GO" id="GO:0005737">
    <property type="term" value="C:cytoplasm"/>
    <property type="evidence" value="ECO:0007669"/>
    <property type="project" value="TreeGrafter"/>
</dbReference>
<dbReference type="Proteomes" id="UP000250321">
    <property type="component" value="Unassembled WGS sequence"/>
</dbReference>
<dbReference type="OrthoDB" id="306690at2759"/>
<dbReference type="PANTHER" id="PTHR12357">
    <property type="entry name" value="YTH YT521-B HOMOLOGY DOMAIN-CONTAINING"/>
    <property type="match status" value="1"/>
</dbReference>
<dbReference type="PANTHER" id="PTHR12357:SF77">
    <property type="entry name" value="YTH DOMAIN-CONTAINING FAMILY PROTEIN"/>
    <property type="match status" value="1"/>
</dbReference>
<evidence type="ECO:0000256" key="2">
    <source>
        <dbReference type="SAM" id="MobiDB-lite"/>
    </source>
</evidence>
<evidence type="ECO:0000313" key="5">
    <source>
        <dbReference type="Proteomes" id="UP000250321"/>
    </source>
</evidence>
<protein>
    <recommendedName>
        <fullName evidence="1">YTH domain-containing family protein</fullName>
    </recommendedName>
</protein>
<feature type="domain" description="YTH" evidence="3">
    <location>
        <begin position="377"/>
        <end position="514"/>
    </location>
</feature>
<dbReference type="GO" id="GO:1990247">
    <property type="term" value="F:N6-methyladenosine-containing RNA reader activity"/>
    <property type="evidence" value="ECO:0007669"/>
    <property type="project" value="UniProtKB-UniRule"/>
</dbReference>
<comment type="similarity">
    <text evidence="1">Belongs to the YTHDF family.</text>
</comment>
<dbReference type="GO" id="GO:0061157">
    <property type="term" value="P:mRNA destabilization"/>
    <property type="evidence" value="ECO:0007669"/>
    <property type="project" value="TreeGrafter"/>
</dbReference>
<feature type="compositionally biased region" description="Basic and acidic residues" evidence="2">
    <location>
        <begin position="1"/>
        <end position="10"/>
    </location>
</feature>
<dbReference type="PROSITE" id="PS50882">
    <property type="entry name" value="YTH"/>
    <property type="match status" value="1"/>
</dbReference>
<keyword evidence="5" id="KW-1185">Reference proteome</keyword>
<feature type="compositionally biased region" description="Polar residues" evidence="2">
    <location>
        <begin position="49"/>
        <end position="60"/>
    </location>
</feature>